<organism evidence="8 9">
    <name type="scientific">Mesorhabditis spiculigera</name>
    <dbReference type="NCBI Taxonomy" id="96644"/>
    <lineage>
        <taxon>Eukaryota</taxon>
        <taxon>Metazoa</taxon>
        <taxon>Ecdysozoa</taxon>
        <taxon>Nematoda</taxon>
        <taxon>Chromadorea</taxon>
        <taxon>Rhabditida</taxon>
        <taxon>Rhabditina</taxon>
        <taxon>Rhabditomorpha</taxon>
        <taxon>Rhabditoidea</taxon>
        <taxon>Rhabditidae</taxon>
        <taxon>Mesorhabditinae</taxon>
        <taxon>Mesorhabditis</taxon>
    </lineage>
</organism>
<evidence type="ECO:0000256" key="3">
    <source>
        <dbReference type="ARBA" id="ARBA00022892"/>
    </source>
</evidence>
<dbReference type="EMBL" id="CATQJA010001677">
    <property type="protein sequence ID" value="CAJ0568180.1"/>
    <property type="molecule type" value="Genomic_DNA"/>
</dbReference>
<dbReference type="AlphaFoldDB" id="A0AA36CTE0"/>
<dbReference type="GO" id="GO:0005794">
    <property type="term" value="C:Golgi apparatus"/>
    <property type="evidence" value="ECO:0007669"/>
    <property type="project" value="UniProtKB-SubCell"/>
</dbReference>
<evidence type="ECO:0000313" key="7">
    <source>
        <dbReference type="EMBL" id="CAJ0568180.1"/>
    </source>
</evidence>
<comment type="subunit">
    <text evidence="6">Part of the multisubunit transport protein particle (TRAPP) complex.</text>
</comment>
<dbReference type="EMBL" id="CATQJA010002624">
    <property type="protein sequence ID" value="CAJ0573860.1"/>
    <property type="molecule type" value="Genomic_DNA"/>
</dbReference>
<evidence type="ECO:0000256" key="1">
    <source>
        <dbReference type="ARBA" id="ARBA00022448"/>
    </source>
</evidence>
<protein>
    <recommendedName>
        <fullName evidence="6">Trafficking protein particle complex subunit</fullName>
    </recommendedName>
</protein>
<keyword evidence="1 6" id="KW-0813">Transport</keyword>
<comment type="caution">
    <text evidence="8">The sequence shown here is derived from an EMBL/GenBank/DDBJ whole genome shotgun (WGS) entry which is preliminary data.</text>
</comment>
<keyword evidence="9" id="KW-1185">Reference proteome</keyword>
<evidence type="ECO:0000313" key="8">
    <source>
        <dbReference type="EMBL" id="CAJ0573860.1"/>
    </source>
</evidence>
<dbReference type="InterPro" id="IPR007233">
    <property type="entry name" value="TRAPPC"/>
</dbReference>
<evidence type="ECO:0000313" key="9">
    <source>
        <dbReference type="Proteomes" id="UP001177023"/>
    </source>
</evidence>
<feature type="non-terminal residue" evidence="8">
    <location>
        <position position="140"/>
    </location>
</feature>
<dbReference type="GO" id="GO:0030008">
    <property type="term" value="C:TRAPP complex"/>
    <property type="evidence" value="ECO:0007669"/>
    <property type="project" value="UniProtKB-UniRule"/>
</dbReference>
<keyword evidence="2 6" id="KW-0256">Endoplasmic reticulum</keyword>
<keyword evidence="4 6" id="KW-0333">Golgi apparatus</keyword>
<evidence type="ECO:0000256" key="2">
    <source>
        <dbReference type="ARBA" id="ARBA00022824"/>
    </source>
</evidence>
<accession>A0AA36CTE0</accession>
<dbReference type="GO" id="GO:0005783">
    <property type="term" value="C:endoplasmic reticulum"/>
    <property type="evidence" value="ECO:0007669"/>
    <property type="project" value="UniProtKB-SubCell"/>
</dbReference>
<keyword evidence="3 6" id="KW-0931">ER-Golgi transport</keyword>
<dbReference type="GO" id="GO:0006888">
    <property type="term" value="P:endoplasmic reticulum to Golgi vesicle-mediated transport"/>
    <property type="evidence" value="ECO:0007669"/>
    <property type="project" value="UniProtKB-UniRule"/>
</dbReference>
<reference evidence="8" key="1">
    <citation type="submission" date="2023-06" db="EMBL/GenBank/DDBJ databases">
        <authorList>
            <person name="Delattre M."/>
        </authorList>
    </citation>
    <scope>NUCLEOTIDE SEQUENCE</scope>
    <source>
        <strain evidence="8">AF72</strain>
    </source>
</reference>
<name>A0AA36CTE0_9BILA</name>
<proteinExistence type="inferred from homology"/>
<evidence type="ECO:0000256" key="4">
    <source>
        <dbReference type="ARBA" id="ARBA00023034"/>
    </source>
</evidence>
<dbReference type="Gene3D" id="3.30.450.70">
    <property type="match status" value="1"/>
</dbReference>
<dbReference type="CDD" id="cd14855">
    <property type="entry name" value="TRAPPC1_MUM2"/>
    <property type="match status" value="1"/>
</dbReference>
<dbReference type="SMART" id="SM01399">
    <property type="entry name" value="Sybindin"/>
    <property type="match status" value="1"/>
</dbReference>
<dbReference type="Pfam" id="PF04099">
    <property type="entry name" value="Sybindin"/>
    <property type="match status" value="1"/>
</dbReference>
<evidence type="ECO:0000256" key="5">
    <source>
        <dbReference type="ARBA" id="ARBA00038167"/>
    </source>
</evidence>
<dbReference type="PANTHER" id="PTHR23249:SF16">
    <property type="entry name" value="TRAFFICKING PROTEIN PARTICLE COMPLEX SUBUNIT 1"/>
    <property type="match status" value="1"/>
</dbReference>
<dbReference type="Proteomes" id="UP001177023">
    <property type="component" value="Unassembled WGS sequence"/>
</dbReference>
<comment type="similarity">
    <text evidence="5">Belongs to the TRAPP small subunits family. BET5 subfamily.</text>
</comment>
<dbReference type="PANTHER" id="PTHR23249">
    <property type="entry name" value="TRAFFICKING PROTEIN PARTICLE COMPLEX SUBUNIT"/>
    <property type="match status" value="1"/>
</dbReference>
<sequence>MPIYNIYLFNRKGLLLYYREWKRDRQNGMDRSEEGKLFFGMLLSLKSFAERMSSREGYQTIRFFKTSAYKCSYLESPTGLIFALNAHPEAHGGNELLQEIYKLYVDTVIKNPLANPEDPIDNELFTTRLDAIVTKHSAFA</sequence>
<evidence type="ECO:0000256" key="6">
    <source>
        <dbReference type="RuleBase" id="RU366065"/>
    </source>
</evidence>
<comment type="subcellular location">
    <subcellularLocation>
        <location evidence="6">Endoplasmic reticulum</location>
    </subcellularLocation>
    <subcellularLocation>
        <location evidence="6">Golgi apparatus</location>
        <location evidence="6">cis-Golgi network</location>
    </subcellularLocation>
</comment>
<dbReference type="InterPro" id="IPR011012">
    <property type="entry name" value="Longin-like_dom_sf"/>
</dbReference>
<gene>
    <name evidence="8" type="ORF">MSPICULIGERA_LOCUS12206</name>
    <name evidence="7" type="ORF">MSPICULIGERA_LOCUS6706</name>
</gene>
<dbReference type="SUPFAM" id="SSF64356">
    <property type="entry name" value="SNARE-like"/>
    <property type="match status" value="1"/>
</dbReference>